<feature type="chain" id="PRO_5037745100" evidence="1">
    <location>
        <begin position="20"/>
        <end position="150"/>
    </location>
</feature>
<dbReference type="InterPro" id="IPR006597">
    <property type="entry name" value="Sel1-like"/>
</dbReference>
<dbReference type="AlphaFoldDB" id="A0A975MMD1"/>
<sequence length="150" mass="16382">MRKILWLIFLLLHVVGVFAQGADNIKQAAEQGDALSQAKLASLYILGRDGLEKDEKSAAIWMEKAANQGLVDAQVVMAAMYDRGLGVVSDRDKATHWYEKAAAKGHATSLAILGKNEVPQGSVQFNYQAMRLSAAKTIPSEYAKKFLTTK</sequence>
<dbReference type="PANTHER" id="PTHR11102">
    <property type="entry name" value="SEL-1-LIKE PROTEIN"/>
    <property type="match status" value="1"/>
</dbReference>
<dbReference type="Gene3D" id="1.25.40.10">
    <property type="entry name" value="Tetratricopeptide repeat domain"/>
    <property type="match status" value="1"/>
</dbReference>
<organism evidence="2 3">
    <name type="scientific">Methylomonas paludis</name>
    <dbReference type="NCBI Taxonomy" id="1173101"/>
    <lineage>
        <taxon>Bacteria</taxon>
        <taxon>Pseudomonadati</taxon>
        <taxon>Pseudomonadota</taxon>
        <taxon>Gammaproteobacteria</taxon>
        <taxon>Methylococcales</taxon>
        <taxon>Methylococcaceae</taxon>
        <taxon>Methylomonas</taxon>
    </lineage>
</organism>
<evidence type="ECO:0000313" key="3">
    <source>
        <dbReference type="Proteomes" id="UP000676649"/>
    </source>
</evidence>
<reference evidence="2" key="1">
    <citation type="submission" date="2021-04" db="EMBL/GenBank/DDBJ databases">
        <title>Draft genome sequence data of methanotrophic Methylovulum sp. strain S1L and Methylomonas sp. strain S2AM isolated from boreal lake water columns.</title>
        <authorList>
            <person name="Rissanen A.J."/>
            <person name="Mangayil R."/>
            <person name="Svenning M.M."/>
            <person name="Khanongnuch R."/>
        </authorList>
    </citation>
    <scope>NUCLEOTIDE SEQUENCE</scope>
    <source>
        <strain evidence="2">S2AM</strain>
    </source>
</reference>
<evidence type="ECO:0000313" key="2">
    <source>
        <dbReference type="EMBL" id="QWF70523.1"/>
    </source>
</evidence>
<dbReference type="KEGG" id="mpad:KEF85_14510"/>
<dbReference type="SUPFAM" id="SSF81901">
    <property type="entry name" value="HCP-like"/>
    <property type="match status" value="1"/>
</dbReference>
<proteinExistence type="predicted"/>
<keyword evidence="1" id="KW-0732">Signal</keyword>
<dbReference type="PANTHER" id="PTHR11102:SF160">
    <property type="entry name" value="ERAD-ASSOCIATED E3 UBIQUITIN-PROTEIN LIGASE COMPONENT HRD3"/>
    <property type="match status" value="1"/>
</dbReference>
<feature type="signal peptide" evidence="1">
    <location>
        <begin position="1"/>
        <end position="19"/>
    </location>
</feature>
<dbReference type="InterPro" id="IPR011990">
    <property type="entry name" value="TPR-like_helical_dom_sf"/>
</dbReference>
<dbReference type="RefSeq" id="WP_215581783.1">
    <property type="nucleotide sequence ID" value="NZ_CP073754.1"/>
</dbReference>
<dbReference type="Pfam" id="PF08238">
    <property type="entry name" value="Sel1"/>
    <property type="match status" value="2"/>
</dbReference>
<evidence type="ECO:0000256" key="1">
    <source>
        <dbReference type="SAM" id="SignalP"/>
    </source>
</evidence>
<dbReference type="SMART" id="SM00671">
    <property type="entry name" value="SEL1"/>
    <property type="match status" value="2"/>
</dbReference>
<name>A0A975MMD1_9GAMM</name>
<dbReference type="Proteomes" id="UP000676649">
    <property type="component" value="Chromosome"/>
</dbReference>
<keyword evidence="3" id="KW-1185">Reference proteome</keyword>
<dbReference type="InterPro" id="IPR050767">
    <property type="entry name" value="Sel1_AlgK"/>
</dbReference>
<dbReference type="EMBL" id="CP073754">
    <property type="protein sequence ID" value="QWF70523.1"/>
    <property type="molecule type" value="Genomic_DNA"/>
</dbReference>
<protein>
    <submittedName>
        <fullName evidence="2">Sel1 repeat family protein</fullName>
    </submittedName>
</protein>
<gene>
    <name evidence="2" type="ORF">KEF85_14510</name>
</gene>
<accession>A0A975MMD1</accession>